<evidence type="ECO:0008006" key="3">
    <source>
        <dbReference type="Google" id="ProtNLM"/>
    </source>
</evidence>
<evidence type="ECO:0000313" key="1">
    <source>
        <dbReference type="EMBL" id="MEM4986262.1"/>
    </source>
</evidence>
<proteinExistence type="predicted"/>
<name>A0ABU9PQJ8_9BURK</name>
<dbReference type="RefSeq" id="WP_342828082.1">
    <property type="nucleotide sequence ID" value="NZ_JBANDC010000002.1"/>
</dbReference>
<sequence length="162" mass="18160">MAKLPIIPQPEFITALNVTISSSGNAMGTHLAAYHGKASDPGIIVQASYSDNPNWGQWHKDTESRLFLRLDTGDHYLCYDDQSDTLSLEKKNSAKYKDTTWDVTYGNQAQKYYFLYPTNAPADYVLAIKPNFNGNSGAANCLQIVPKDANDAHTMWYMQAWN</sequence>
<protein>
    <recommendedName>
        <fullName evidence="3">Ricin B lectin domain-containing protein</fullName>
    </recommendedName>
</protein>
<accession>A0ABU9PQJ8</accession>
<dbReference type="EMBL" id="JBANDC010000002">
    <property type="protein sequence ID" value="MEM4986262.1"/>
    <property type="molecule type" value="Genomic_DNA"/>
</dbReference>
<organism evidence="1 2">
    <name type="scientific">Collimonas rhizosphaerae</name>
    <dbReference type="NCBI Taxonomy" id="3126357"/>
    <lineage>
        <taxon>Bacteria</taxon>
        <taxon>Pseudomonadati</taxon>
        <taxon>Pseudomonadota</taxon>
        <taxon>Betaproteobacteria</taxon>
        <taxon>Burkholderiales</taxon>
        <taxon>Oxalobacteraceae</taxon>
        <taxon>Collimonas</taxon>
    </lineage>
</organism>
<comment type="caution">
    <text evidence="1">The sequence shown here is derived from an EMBL/GenBank/DDBJ whole genome shotgun (WGS) entry which is preliminary data.</text>
</comment>
<reference evidence="1 2" key="1">
    <citation type="submission" date="2024-02" db="EMBL/GenBank/DDBJ databases">
        <title>Draft genome sequence of Collimonas sp. strain H4R21, an effective mineral-weathering bacterial strain isolated from the beech rhizosphere.</title>
        <authorList>
            <person name="Morin E."/>
            <person name="Uroz S."/>
            <person name="Leveau J.H.J."/>
            <person name="Kumar R."/>
            <person name="Rey M.W."/>
            <person name="Pham J."/>
        </authorList>
    </citation>
    <scope>NUCLEOTIDE SEQUENCE [LARGE SCALE GENOMIC DNA]</scope>
    <source>
        <strain evidence="1 2">H4R21</strain>
    </source>
</reference>
<evidence type="ECO:0000313" key="2">
    <source>
        <dbReference type="Proteomes" id="UP001495910"/>
    </source>
</evidence>
<dbReference type="Proteomes" id="UP001495910">
    <property type="component" value="Unassembled WGS sequence"/>
</dbReference>
<gene>
    <name evidence="1" type="ORF">V8G57_02565</name>
</gene>
<keyword evidence="2" id="KW-1185">Reference proteome</keyword>